<dbReference type="AlphaFoldDB" id="A0A382UBG5"/>
<evidence type="ECO:0000313" key="1">
    <source>
        <dbReference type="EMBL" id="SVD31583.1"/>
    </source>
</evidence>
<accession>A0A382UBG5</accession>
<dbReference type="PROSITE" id="PS51354">
    <property type="entry name" value="GLUTAREDOXIN_2"/>
    <property type="match status" value="1"/>
</dbReference>
<sequence length="35" mass="4074">GKRTIPQIFIEDYHVGGYEELRALEKKGELDNLIK</sequence>
<dbReference type="Gene3D" id="3.40.30.10">
    <property type="entry name" value="Glutaredoxin"/>
    <property type="match status" value="1"/>
</dbReference>
<dbReference type="EMBL" id="UINC01142945">
    <property type="protein sequence ID" value="SVD31583.1"/>
    <property type="molecule type" value="Genomic_DNA"/>
</dbReference>
<gene>
    <name evidence="1" type="ORF">METZ01_LOCUS384437</name>
</gene>
<dbReference type="InterPro" id="IPR036249">
    <property type="entry name" value="Thioredoxin-like_sf"/>
</dbReference>
<proteinExistence type="predicted"/>
<feature type="non-terminal residue" evidence="1">
    <location>
        <position position="1"/>
    </location>
</feature>
<protein>
    <submittedName>
        <fullName evidence="1">Uncharacterized protein</fullName>
    </submittedName>
</protein>
<reference evidence="1" key="1">
    <citation type="submission" date="2018-05" db="EMBL/GenBank/DDBJ databases">
        <authorList>
            <person name="Lanie J.A."/>
            <person name="Ng W.-L."/>
            <person name="Kazmierczak K.M."/>
            <person name="Andrzejewski T.M."/>
            <person name="Davidsen T.M."/>
            <person name="Wayne K.J."/>
            <person name="Tettelin H."/>
            <person name="Glass J.I."/>
            <person name="Rusch D."/>
            <person name="Podicherti R."/>
            <person name="Tsui H.-C.T."/>
            <person name="Winkler M.E."/>
        </authorList>
    </citation>
    <scope>NUCLEOTIDE SEQUENCE</scope>
</reference>
<name>A0A382UBG5_9ZZZZ</name>
<organism evidence="1">
    <name type="scientific">marine metagenome</name>
    <dbReference type="NCBI Taxonomy" id="408172"/>
    <lineage>
        <taxon>unclassified sequences</taxon>
        <taxon>metagenomes</taxon>
        <taxon>ecological metagenomes</taxon>
    </lineage>
</organism>
<dbReference type="SUPFAM" id="SSF52833">
    <property type="entry name" value="Thioredoxin-like"/>
    <property type="match status" value="1"/>
</dbReference>